<dbReference type="Pfam" id="PF00069">
    <property type="entry name" value="Pkinase"/>
    <property type="match status" value="1"/>
</dbReference>
<keyword evidence="4" id="KW-0808">Transferase</keyword>
<dbReference type="Gene3D" id="1.10.510.10">
    <property type="entry name" value="Transferase(Phosphotransferase) domain 1"/>
    <property type="match status" value="1"/>
</dbReference>
<feature type="compositionally biased region" description="Low complexity" evidence="2">
    <location>
        <begin position="400"/>
        <end position="419"/>
    </location>
</feature>
<dbReference type="AlphaFoldDB" id="A0A7R8HCU6"/>
<feature type="region of interest" description="Disordered" evidence="2">
    <location>
        <begin position="398"/>
        <end position="419"/>
    </location>
</feature>
<feature type="compositionally biased region" description="Polar residues" evidence="2">
    <location>
        <begin position="517"/>
        <end position="538"/>
    </location>
</feature>
<keyword evidence="5" id="KW-1185">Reference proteome</keyword>
<accession>A0A7R8HCU6</accession>
<dbReference type="SMART" id="SM00220">
    <property type="entry name" value="S_TKc"/>
    <property type="match status" value="1"/>
</dbReference>
<evidence type="ECO:0000313" key="5">
    <source>
        <dbReference type="Proteomes" id="UP000675881"/>
    </source>
</evidence>
<dbReference type="InterPro" id="IPR011009">
    <property type="entry name" value="Kinase-like_dom_sf"/>
</dbReference>
<dbReference type="PROSITE" id="PS50011">
    <property type="entry name" value="PROTEIN_KINASE_DOM"/>
    <property type="match status" value="1"/>
</dbReference>
<feature type="region of interest" description="Disordered" evidence="2">
    <location>
        <begin position="498"/>
        <end position="538"/>
    </location>
</feature>
<dbReference type="InterPro" id="IPR008271">
    <property type="entry name" value="Ser/Thr_kinase_AS"/>
</dbReference>
<proteinExistence type="predicted"/>
<evidence type="ECO:0000256" key="2">
    <source>
        <dbReference type="SAM" id="MobiDB-lite"/>
    </source>
</evidence>
<dbReference type="InterPro" id="IPR050235">
    <property type="entry name" value="CK1_Ser-Thr_kinase"/>
</dbReference>
<dbReference type="EC" id="2.7.11.1" evidence="1"/>
<dbReference type="CDD" id="cd14016">
    <property type="entry name" value="STKc_CK1"/>
    <property type="match status" value="1"/>
</dbReference>
<dbReference type="Proteomes" id="UP000675881">
    <property type="component" value="Chromosome 8"/>
</dbReference>
<dbReference type="InterPro" id="IPR000719">
    <property type="entry name" value="Prot_kinase_dom"/>
</dbReference>
<feature type="region of interest" description="Disordered" evidence="2">
    <location>
        <begin position="570"/>
        <end position="594"/>
    </location>
</feature>
<evidence type="ECO:0000313" key="4">
    <source>
        <dbReference type="EMBL" id="CAF3017673.1"/>
    </source>
</evidence>
<dbReference type="GO" id="GO:0004674">
    <property type="term" value="F:protein serine/threonine kinase activity"/>
    <property type="evidence" value="ECO:0007669"/>
    <property type="project" value="UniProtKB-EC"/>
</dbReference>
<dbReference type="EMBL" id="HG994587">
    <property type="protein sequence ID" value="CAF3017673.1"/>
    <property type="molecule type" value="Genomic_DNA"/>
</dbReference>
<protein>
    <recommendedName>
        <fullName evidence="1">non-specific serine/threonine protein kinase</fullName>
        <ecNumber evidence="1">2.7.11.1</ecNumber>
    </recommendedName>
</protein>
<name>A0A7R8HCU6_LEPSM</name>
<dbReference type="SUPFAM" id="SSF56112">
    <property type="entry name" value="Protein kinase-like (PK-like)"/>
    <property type="match status" value="1"/>
</dbReference>
<feature type="domain" description="Protein kinase" evidence="3">
    <location>
        <begin position="44"/>
        <end position="329"/>
    </location>
</feature>
<reference evidence="4" key="1">
    <citation type="submission" date="2021-02" db="EMBL/GenBank/DDBJ databases">
        <authorList>
            <person name="Bekaert M."/>
        </authorList>
    </citation>
    <scope>NUCLEOTIDE SEQUENCE</scope>
    <source>
        <strain evidence="4">IoA-00</strain>
    </source>
</reference>
<dbReference type="PANTHER" id="PTHR11909">
    <property type="entry name" value="CASEIN KINASE-RELATED"/>
    <property type="match status" value="1"/>
</dbReference>
<organism evidence="4 5">
    <name type="scientific">Lepeophtheirus salmonis</name>
    <name type="common">Salmon louse</name>
    <name type="synonym">Caligus salmonis</name>
    <dbReference type="NCBI Taxonomy" id="72036"/>
    <lineage>
        <taxon>Eukaryota</taxon>
        <taxon>Metazoa</taxon>
        <taxon>Ecdysozoa</taxon>
        <taxon>Arthropoda</taxon>
        <taxon>Crustacea</taxon>
        <taxon>Multicrustacea</taxon>
        <taxon>Hexanauplia</taxon>
        <taxon>Copepoda</taxon>
        <taxon>Siphonostomatoida</taxon>
        <taxon>Caligidae</taxon>
        <taxon>Lepeophtheirus</taxon>
    </lineage>
</organism>
<dbReference type="PROSITE" id="PS00108">
    <property type="entry name" value="PROTEIN_KINASE_ST"/>
    <property type="match status" value="1"/>
</dbReference>
<sequence length="634" mass="72030">MNQKTSHDSPKKHWKKLFAIRKFLNLAHKQSSQSPAKELIFNKFYVGKKIANGSFGQIRLGAWIQNNKSVAIKLEHQAAKIPMLVSEYQLYGSLLNEVGFPKIYDYGSFEKYNALVMELLGPNLEELFMACNRSFSLSTILQIGIQLVTRMEVIHSHGITYRDVKPDNFLVGHSSQSKSNLIHVVDFGLAKKYIDPTTARHISYAENKFLTGTVRYMSINAHQGKEQSRRDDMEALSHVLFYFLTKGNLPWQNTPYNNIHDKYQTIRLIKEETSAIQFGSEFPWEFTVFLKYCRSLKFTQSPNYNYLRNLFRNCLKRLELQEDNIFDWMIPINGSNNYKQTLVLQTENEQIGKGNILQSFQSNTNSICQPFKSSINPSKIDSNNIDLNVPKKIDHAVELSGSTSKSKSPPSSIQESFQSQSSIISKIPSKKCSDGVHQHIKHTHDTHSNDFIITQNLPGSLPDIESVLAYKPVVVSIPQINIDLCSCSEPSIESSLASLSGSSEENEDNSCNKRNDFPTNARTTLDPSSKLPSSQNKRNYYSTPQAFHKVNYSSTPHTKIPKVFINHQGLHPSSSSSSKRSKSHHTQHIVAKENESNLEKHVPYFMCCPFSESLVMISTWRVSSNLQFVFCSSK</sequence>
<gene>
    <name evidence="4" type="ORF">LSAA_14282</name>
</gene>
<evidence type="ECO:0000256" key="1">
    <source>
        <dbReference type="ARBA" id="ARBA00012513"/>
    </source>
</evidence>
<evidence type="ECO:0000259" key="3">
    <source>
        <dbReference type="PROSITE" id="PS50011"/>
    </source>
</evidence>
<dbReference type="GO" id="GO:0005524">
    <property type="term" value="F:ATP binding"/>
    <property type="evidence" value="ECO:0007669"/>
    <property type="project" value="InterPro"/>
</dbReference>
<dbReference type="OrthoDB" id="6378140at2759"/>